<keyword evidence="4" id="KW-0342">GTP-binding</keyword>
<dbReference type="PANTHER" id="PTHR45923">
    <property type="entry name" value="PROTEIN SEY1"/>
    <property type="match status" value="1"/>
</dbReference>
<dbReference type="GO" id="GO:0005525">
    <property type="term" value="F:GTP binding"/>
    <property type="evidence" value="ECO:0007669"/>
    <property type="project" value="UniProtKB-KW"/>
</dbReference>
<comment type="similarity">
    <text evidence="6">Belongs to the TRAFAC class dynamin-like GTPase superfamily. GB1/RHD3 GTPase family.</text>
</comment>
<dbReference type="PROSITE" id="PS51715">
    <property type="entry name" value="G_GB1_RHD3"/>
    <property type="match status" value="1"/>
</dbReference>
<dbReference type="Gramene" id="KGN47270">
    <property type="protein sequence ID" value="KGN47270"/>
    <property type="gene ID" value="Csa_6G239690"/>
</dbReference>
<dbReference type="EMBL" id="CM002927">
    <property type="protein sequence ID" value="KGN47270.1"/>
    <property type="molecule type" value="Genomic_DNA"/>
</dbReference>
<keyword evidence="9" id="KW-1185">Reference proteome</keyword>
<gene>
    <name evidence="8" type="ORF">Csa_6G239690</name>
</gene>
<dbReference type="InterPro" id="IPR008803">
    <property type="entry name" value="RHD3/Sey1"/>
</dbReference>
<sequence>MLLKGGKLFSIANNNGIWLAKCTGIEPCTVVMDLEGNDGRERGEIVELFGDFASKV</sequence>
<evidence type="ECO:0000256" key="1">
    <source>
        <dbReference type="ARBA" id="ARBA00022741"/>
    </source>
</evidence>
<reference evidence="8 9" key="3">
    <citation type="journal article" date="2010" name="BMC Genomics">
        <title>Transcriptome sequencing and comparative analysis of cucumber flowers with different sex types.</title>
        <authorList>
            <person name="Guo S."/>
            <person name="Zheng Y."/>
            <person name="Joung J.G."/>
            <person name="Liu S."/>
            <person name="Zhang Z."/>
            <person name="Crasta O.R."/>
            <person name="Sobral B.W."/>
            <person name="Xu Y."/>
            <person name="Huang S."/>
            <person name="Fei Z."/>
        </authorList>
    </citation>
    <scope>NUCLEOTIDE SEQUENCE [LARGE SCALE GENOMIC DNA]</scope>
    <source>
        <strain evidence="9">cv. 9930</strain>
    </source>
</reference>
<evidence type="ECO:0000256" key="2">
    <source>
        <dbReference type="ARBA" id="ARBA00022801"/>
    </source>
</evidence>
<evidence type="ECO:0000256" key="6">
    <source>
        <dbReference type="PROSITE-ProRule" id="PRU01052"/>
    </source>
</evidence>
<dbReference type="AlphaFoldDB" id="A0A0A0KC21"/>
<keyword evidence="3" id="KW-0256">Endoplasmic reticulum</keyword>
<organism evidence="8 9">
    <name type="scientific">Cucumis sativus</name>
    <name type="common">Cucumber</name>
    <dbReference type="NCBI Taxonomy" id="3659"/>
    <lineage>
        <taxon>Eukaryota</taxon>
        <taxon>Viridiplantae</taxon>
        <taxon>Streptophyta</taxon>
        <taxon>Embryophyta</taxon>
        <taxon>Tracheophyta</taxon>
        <taxon>Spermatophyta</taxon>
        <taxon>Magnoliopsida</taxon>
        <taxon>eudicotyledons</taxon>
        <taxon>Gunneridae</taxon>
        <taxon>Pentapetalae</taxon>
        <taxon>rosids</taxon>
        <taxon>fabids</taxon>
        <taxon>Cucurbitales</taxon>
        <taxon>Cucurbitaceae</taxon>
        <taxon>Benincaseae</taxon>
        <taxon>Cucumis</taxon>
    </lineage>
</organism>
<evidence type="ECO:0000256" key="5">
    <source>
        <dbReference type="ARBA" id="ARBA00023136"/>
    </source>
</evidence>
<dbReference type="Proteomes" id="UP000029981">
    <property type="component" value="Chromosome 6"/>
</dbReference>
<dbReference type="InterPro" id="IPR030386">
    <property type="entry name" value="G_GB1_RHD3_dom"/>
</dbReference>
<reference evidence="8 9" key="4">
    <citation type="journal article" date="2011" name="BMC Genomics">
        <title>RNA-Seq improves annotation of protein-coding genes in the cucumber genome.</title>
        <authorList>
            <person name="Li Z."/>
            <person name="Zhang Z."/>
            <person name="Yan P."/>
            <person name="Huang S."/>
            <person name="Fei Z."/>
            <person name="Lin K."/>
        </authorList>
    </citation>
    <scope>NUCLEOTIDE SEQUENCE [LARGE SCALE GENOMIC DNA]</scope>
    <source>
        <strain evidence="9">cv. 9930</strain>
    </source>
</reference>
<keyword evidence="2" id="KW-0378">Hydrolase</keyword>
<evidence type="ECO:0000256" key="3">
    <source>
        <dbReference type="ARBA" id="ARBA00022824"/>
    </source>
</evidence>
<dbReference type="PANTHER" id="PTHR45923:SF2">
    <property type="entry name" value="PROTEIN SEY1"/>
    <property type="match status" value="1"/>
</dbReference>
<keyword evidence="5" id="KW-0472">Membrane</keyword>
<keyword evidence="1" id="KW-0547">Nucleotide-binding</keyword>
<evidence type="ECO:0000259" key="7">
    <source>
        <dbReference type="PROSITE" id="PS51715"/>
    </source>
</evidence>
<reference evidence="8 9" key="1">
    <citation type="journal article" date="2009" name="Nat. Genet.">
        <title>The genome of the cucumber, Cucumis sativus L.</title>
        <authorList>
            <person name="Huang S."/>
            <person name="Li R."/>
            <person name="Zhang Z."/>
            <person name="Li L."/>
            <person name="Gu X."/>
            <person name="Fan W."/>
            <person name="Lucas W.J."/>
            <person name="Wang X."/>
            <person name="Xie B."/>
            <person name="Ni P."/>
            <person name="Ren Y."/>
            <person name="Zhu H."/>
            <person name="Li J."/>
            <person name="Lin K."/>
            <person name="Jin W."/>
            <person name="Fei Z."/>
            <person name="Li G."/>
            <person name="Staub J."/>
            <person name="Kilian A."/>
            <person name="van der Vossen E.A."/>
            <person name="Wu Y."/>
            <person name="Guo J."/>
            <person name="He J."/>
            <person name="Jia Z."/>
            <person name="Ren Y."/>
            <person name="Tian G."/>
            <person name="Lu Y."/>
            <person name="Ruan J."/>
            <person name="Qian W."/>
            <person name="Wang M."/>
            <person name="Huang Q."/>
            <person name="Li B."/>
            <person name="Xuan Z."/>
            <person name="Cao J."/>
            <person name="Asan"/>
            <person name="Wu Z."/>
            <person name="Zhang J."/>
            <person name="Cai Q."/>
            <person name="Bai Y."/>
            <person name="Zhao B."/>
            <person name="Han Y."/>
            <person name="Li Y."/>
            <person name="Li X."/>
            <person name="Wang S."/>
            <person name="Shi Q."/>
            <person name="Liu S."/>
            <person name="Cho W.K."/>
            <person name="Kim J.Y."/>
            <person name="Xu Y."/>
            <person name="Heller-Uszynska K."/>
            <person name="Miao H."/>
            <person name="Cheng Z."/>
            <person name="Zhang S."/>
            <person name="Wu J."/>
            <person name="Yang Y."/>
            <person name="Kang H."/>
            <person name="Li M."/>
            <person name="Liang H."/>
            <person name="Ren X."/>
            <person name="Shi Z."/>
            <person name="Wen M."/>
            <person name="Jian M."/>
            <person name="Yang H."/>
            <person name="Zhang G."/>
            <person name="Yang Z."/>
            <person name="Chen R."/>
            <person name="Liu S."/>
            <person name="Li J."/>
            <person name="Ma L."/>
            <person name="Liu H."/>
            <person name="Zhou Y."/>
            <person name="Zhao J."/>
            <person name="Fang X."/>
            <person name="Li G."/>
            <person name="Fang L."/>
            <person name="Li Y."/>
            <person name="Liu D."/>
            <person name="Zheng H."/>
            <person name="Zhang Y."/>
            <person name="Qin N."/>
            <person name="Li Z."/>
            <person name="Yang G."/>
            <person name="Yang S."/>
            <person name="Bolund L."/>
            <person name="Kristiansen K."/>
            <person name="Zheng H."/>
            <person name="Li S."/>
            <person name="Zhang X."/>
            <person name="Yang H."/>
            <person name="Wang J."/>
            <person name="Sun R."/>
            <person name="Zhang B."/>
            <person name="Jiang S."/>
            <person name="Wang J."/>
            <person name="Du Y."/>
            <person name="Li S."/>
        </authorList>
    </citation>
    <scope>NUCLEOTIDE SEQUENCE [LARGE SCALE GENOMIC DNA]</scope>
    <source>
        <strain evidence="9">cv. 9930</strain>
    </source>
</reference>
<evidence type="ECO:0000256" key="4">
    <source>
        <dbReference type="ARBA" id="ARBA00023134"/>
    </source>
</evidence>
<protein>
    <recommendedName>
        <fullName evidence="7">GB1/RHD3-type G domain-containing protein</fullName>
    </recommendedName>
</protein>
<evidence type="ECO:0000313" key="9">
    <source>
        <dbReference type="Proteomes" id="UP000029981"/>
    </source>
</evidence>
<proteinExistence type="inferred from homology"/>
<reference evidence="8 9" key="2">
    <citation type="journal article" date="2009" name="PLoS ONE">
        <title>An integrated genetic and cytogenetic map of the cucumber genome.</title>
        <authorList>
            <person name="Ren Y."/>
            <person name="Zhang Z."/>
            <person name="Liu J."/>
            <person name="Staub J.E."/>
            <person name="Han Y."/>
            <person name="Cheng Z."/>
            <person name="Li X."/>
            <person name="Lu J."/>
            <person name="Miao H."/>
            <person name="Kang H."/>
            <person name="Xie B."/>
            <person name="Gu X."/>
            <person name="Wang X."/>
            <person name="Du Y."/>
            <person name="Jin W."/>
            <person name="Huang S."/>
        </authorList>
    </citation>
    <scope>NUCLEOTIDE SEQUENCE [LARGE SCALE GENOMIC DNA]</scope>
    <source>
        <strain evidence="9">cv. 9930</strain>
    </source>
</reference>
<name>A0A0A0KC21_CUCSA</name>
<feature type="domain" description="GB1/RHD3-type G" evidence="7">
    <location>
        <begin position="1"/>
        <end position="56"/>
    </location>
</feature>
<dbReference type="STRING" id="3659.A0A0A0KC21"/>
<dbReference type="GO" id="GO:0016787">
    <property type="term" value="F:hydrolase activity"/>
    <property type="evidence" value="ECO:0007669"/>
    <property type="project" value="UniProtKB-KW"/>
</dbReference>
<accession>A0A0A0KC21</accession>
<evidence type="ECO:0000313" key="8">
    <source>
        <dbReference type="EMBL" id="KGN47270.1"/>
    </source>
</evidence>